<keyword evidence="1" id="KW-0472">Membrane</keyword>
<evidence type="ECO:0000313" key="3">
    <source>
        <dbReference type="Proteomes" id="UP000886469"/>
    </source>
</evidence>
<evidence type="ECO:0000256" key="1">
    <source>
        <dbReference type="SAM" id="Phobius"/>
    </source>
</evidence>
<keyword evidence="3" id="KW-1185">Reference proteome</keyword>
<protein>
    <submittedName>
        <fullName evidence="2">Uncharacterized protein</fullName>
    </submittedName>
</protein>
<accession>A0ABX1TDN2</accession>
<sequence length="266" mass="29414">MLQPFIIDLQKVRHAQLQCVVFTSGRLSNFSKLSDNVAKASQKLYYFDCPGFYSFFPCFLRVNAIRADANPWLPVEGERGRGVNAMKKPLLGFAALALFAIIGGSAIAQGRGSGGYYDGRRVVHVGGGNWHAGGYYGGWHGHRGTWGGRYWGPGVGLYFGGPTYWGAWPYAYPYGYGYGYGYAPYASYAVVGPTVYVEQQIEVPTPPQYDPNPPSVAGNPDSPPTFWFYCTKPAGYYPYVRDCSKTWLRVVPQANTDTMTRPKLAE</sequence>
<evidence type="ECO:0000313" key="2">
    <source>
        <dbReference type="EMBL" id="NMQ07805.1"/>
    </source>
</evidence>
<name>A0ABX1TDN2_9PROT</name>
<dbReference type="EMBL" id="SPMX01000095">
    <property type="protein sequence ID" value="NMQ07805.1"/>
    <property type="molecule type" value="Genomic_DNA"/>
</dbReference>
<comment type="caution">
    <text evidence="2">The sequence shown here is derived from an EMBL/GenBank/DDBJ whole genome shotgun (WGS) entry which is preliminary data.</text>
</comment>
<dbReference type="Proteomes" id="UP000886469">
    <property type="component" value="Unassembled WGS sequence"/>
</dbReference>
<keyword evidence="1" id="KW-0812">Transmembrane</keyword>
<reference evidence="2" key="1">
    <citation type="submission" date="2019-03" db="EMBL/GenBank/DDBJ databases">
        <title>Metabolic reconstructions from genomes of highly enriched 'Candidatus Accumulibacter' and 'Candidatus Competibacter' bioreactor populations.</title>
        <authorList>
            <person name="Annavajhala M.K."/>
            <person name="Welles L."/>
            <person name="Abbas B."/>
            <person name="Sorokin D."/>
            <person name="Park H."/>
            <person name="Van Loosdrecht M."/>
            <person name="Chandran K."/>
        </authorList>
    </citation>
    <scope>NUCLEOTIDE SEQUENCE</scope>
    <source>
        <strain evidence="2">SBR_L</strain>
    </source>
</reference>
<organism evidence="2 3">
    <name type="scientific">Candidatus Accumulibacter contiguus</name>
    <dbReference type="NCBI Taxonomy" id="2954381"/>
    <lineage>
        <taxon>Bacteria</taxon>
        <taxon>Pseudomonadati</taxon>
        <taxon>Pseudomonadota</taxon>
        <taxon>Betaproteobacteria</taxon>
        <taxon>Candidatus Accumulibacter</taxon>
    </lineage>
</organism>
<keyword evidence="1" id="KW-1133">Transmembrane helix</keyword>
<proteinExistence type="predicted"/>
<dbReference type="RefSeq" id="WP_169072044.1">
    <property type="nucleotide sequence ID" value="NZ_JAZKUC010000001.1"/>
</dbReference>
<feature type="transmembrane region" description="Helical" evidence="1">
    <location>
        <begin position="89"/>
        <end position="108"/>
    </location>
</feature>
<gene>
    <name evidence="2" type="ORF">E4Q08_22470</name>
</gene>